<evidence type="ECO:0000313" key="1">
    <source>
        <dbReference type="EMBL" id="MDQ1123465.1"/>
    </source>
</evidence>
<keyword evidence="2" id="KW-1185">Reference proteome</keyword>
<comment type="caution">
    <text evidence="1">The sequence shown here is derived from an EMBL/GenBank/DDBJ whole genome shotgun (WGS) entry which is preliminary data.</text>
</comment>
<proteinExistence type="predicted"/>
<dbReference type="EMBL" id="JAUTBF010000001">
    <property type="protein sequence ID" value="MDQ1123465.1"/>
    <property type="molecule type" value="Genomic_DNA"/>
</dbReference>
<dbReference type="Proteomes" id="UP001226691">
    <property type="component" value="Unassembled WGS sequence"/>
</dbReference>
<gene>
    <name evidence="1" type="ORF">QE412_002038</name>
</gene>
<name>A0ABU0TVD6_MICTR</name>
<accession>A0ABU0TVD6</accession>
<reference evidence="1 2" key="1">
    <citation type="submission" date="2023-07" db="EMBL/GenBank/DDBJ databases">
        <title>Functional and genomic diversity of the sorghum phyllosphere microbiome.</title>
        <authorList>
            <person name="Shade A."/>
        </authorList>
    </citation>
    <scope>NUCLEOTIDE SEQUENCE [LARGE SCALE GENOMIC DNA]</scope>
    <source>
        <strain evidence="1 2">SORGH_AS_1207</strain>
    </source>
</reference>
<sequence length="32" mass="3476">MVHVDRLDGDGAVPVAYADSFAAFIVRLLDEL</sequence>
<protein>
    <submittedName>
        <fullName evidence="1">Uncharacterized protein</fullName>
    </submittedName>
</protein>
<organism evidence="1 2">
    <name type="scientific">Microbacterium trichothecenolyticum</name>
    <name type="common">Aureobacterium trichothecenolyticum</name>
    <dbReference type="NCBI Taxonomy" id="69370"/>
    <lineage>
        <taxon>Bacteria</taxon>
        <taxon>Bacillati</taxon>
        <taxon>Actinomycetota</taxon>
        <taxon>Actinomycetes</taxon>
        <taxon>Micrococcales</taxon>
        <taxon>Microbacteriaceae</taxon>
        <taxon>Microbacterium</taxon>
    </lineage>
</organism>
<evidence type="ECO:0000313" key="2">
    <source>
        <dbReference type="Proteomes" id="UP001226691"/>
    </source>
</evidence>